<sequence>MQIISGYLLVFSGSGLVCSDILCSFRLASSSRAQTRSAKLENEWSDPFGIANFLTKGTVQLANPDTGVLVKKAHVSHQKRYYVGD</sequence>
<name>A0A2J7PCC5_9NEOP</name>
<dbReference type="Proteomes" id="UP000235965">
    <property type="component" value="Unassembled WGS sequence"/>
</dbReference>
<dbReference type="EMBL" id="NEVH01027063">
    <property type="protein sequence ID" value="PNF13982.1"/>
    <property type="molecule type" value="Genomic_DNA"/>
</dbReference>
<accession>A0A2J7PCC5</accession>
<dbReference type="InParanoid" id="A0A2J7PCC5"/>
<keyword evidence="2" id="KW-1185">Reference proteome</keyword>
<organism evidence="1 2">
    <name type="scientific">Cryptotermes secundus</name>
    <dbReference type="NCBI Taxonomy" id="105785"/>
    <lineage>
        <taxon>Eukaryota</taxon>
        <taxon>Metazoa</taxon>
        <taxon>Ecdysozoa</taxon>
        <taxon>Arthropoda</taxon>
        <taxon>Hexapoda</taxon>
        <taxon>Insecta</taxon>
        <taxon>Pterygota</taxon>
        <taxon>Neoptera</taxon>
        <taxon>Polyneoptera</taxon>
        <taxon>Dictyoptera</taxon>
        <taxon>Blattodea</taxon>
        <taxon>Blattoidea</taxon>
        <taxon>Termitoidae</taxon>
        <taxon>Kalotermitidae</taxon>
        <taxon>Cryptotermitinae</taxon>
        <taxon>Cryptotermes</taxon>
    </lineage>
</organism>
<proteinExistence type="predicted"/>
<evidence type="ECO:0000313" key="1">
    <source>
        <dbReference type="EMBL" id="PNF13982.1"/>
    </source>
</evidence>
<reference evidence="1 2" key="1">
    <citation type="submission" date="2017-12" db="EMBL/GenBank/DDBJ databases">
        <title>Hemimetabolous genomes reveal molecular basis of termite eusociality.</title>
        <authorList>
            <person name="Harrison M.C."/>
            <person name="Jongepier E."/>
            <person name="Robertson H.M."/>
            <person name="Arning N."/>
            <person name="Bitard-Feildel T."/>
            <person name="Chao H."/>
            <person name="Childers C.P."/>
            <person name="Dinh H."/>
            <person name="Doddapaneni H."/>
            <person name="Dugan S."/>
            <person name="Gowin J."/>
            <person name="Greiner C."/>
            <person name="Han Y."/>
            <person name="Hu H."/>
            <person name="Hughes D.S.T."/>
            <person name="Huylmans A.-K."/>
            <person name="Kemena C."/>
            <person name="Kremer L.P.M."/>
            <person name="Lee S.L."/>
            <person name="Lopez-Ezquerra A."/>
            <person name="Mallet L."/>
            <person name="Monroy-Kuhn J.M."/>
            <person name="Moser A."/>
            <person name="Murali S.C."/>
            <person name="Muzny D.M."/>
            <person name="Otani S."/>
            <person name="Piulachs M.-D."/>
            <person name="Poelchau M."/>
            <person name="Qu J."/>
            <person name="Schaub F."/>
            <person name="Wada-Katsumata A."/>
            <person name="Worley K.C."/>
            <person name="Xie Q."/>
            <person name="Ylla G."/>
            <person name="Poulsen M."/>
            <person name="Gibbs R.A."/>
            <person name="Schal C."/>
            <person name="Richards S."/>
            <person name="Belles X."/>
            <person name="Korb J."/>
            <person name="Bornberg-Bauer E."/>
        </authorList>
    </citation>
    <scope>NUCLEOTIDE SEQUENCE [LARGE SCALE GENOMIC DNA]</scope>
    <source>
        <tissue evidence="1">Whole body</tissue>
    </source>
</reference>
<dbReference type="AlphaFoldDB" id="A0A2J7PCC5"/>
<comment type="caution">
    <text evidence="1">The sequence shown here is derived from an EMBL/GenBank/DDBJ whole genome shotgun (WGS) entry which is preliminary data.</text>
</comment>
<evidence type="ECO:0000313" key="2">
    <source>
        <dbReference type="Proteomes" id="UP000235965"/>
    </source>
</evidence>
<protein>
    <submittedName>
        <fullName evidence="1">Uncharacterized protein</fullName>
    </submittedName>
</protein>
<gene>
    <name evidence="1" type="ORF">B7P43_G08680</name>
</gene>